<feature type="transmembrane region" description="Helical" evidence="1">
    <location>
        <begin position="71"/>
        <end position="88"/>
    </location>
</feature>
<proteinExistence type="predicted"/>
<evidence type="ECO:0000313" key="3">
    <source>
        <dbReference type="Proteomes" id="UP000181790"/>
    </source>
</evidence>
<keyword evidence="1" id="KW-1133">Transmembrane helix</keyword>
<dbReference type="AlphaFoldDB" id="A0A1S2VD64"/>
<keyword evidence="3" id="KW-1185">Reference proteome</keyword>
<gene>
    <name evidence="2" type="ORF">BLX24_26165</name>
</gene>
<sequence length="89" mass="10299">MQTKPVTIAEFLTPFMFVALLGVLMIVEGFMHMGRENNALQFIFGVPVLLGALGAHWVVWRASLRNLRTMWIVEGVLVAIFWYLFYYVF</sequence>
<comment type="caution">
    <text evidence="2">The sequence shown here is derived from an EMBL/GenBank/DDBJ whole genome shotgun (WGS) entry which is preliminary data.</text>
</comment>
<protein>
    <submittedName>
        <fullName evidence="2">Uncharacterized protein</fullName>
    </submittedName>
</protein>
<feature type="transmembrane region" description="Helical" evidence="1">
    <location>
        <begin position="12"/>
        <end position="33"/>
    </location>
</feature>
<reference evidence="2 3" key="1">
    <citation type="submission" date="2016-10" db="EMBL/GenBank/DDBJ databases">
        <title>Arsenicibacter rosenii gen. nov., sp. nov., an efficient arsenic-methylating bacterium isolated from an arsenic-contaminated paddy soil.</title>
        <authorList>
            <person name="Huang K."/>
        </authorList>
    </citation>
    <scope>NUCLEOTIDE SEQUENCE [LARGE SCALE GENOMIC DNA]</scope>
    <source>
        <strain evidence="2 3">SM-1</strain>
    </source>
</reference>
<dbReference type="OrthoDB" id="963257at2"/>
<dbReference type="Proteomes" id="UP000181790">
    <property type="component" value="Unassembled WGS sequence"/>
</dbReference>
<organism evidence="2 3">
    <name type="scientific">Arsenicibacter rosenii</name>
    <dbReference type="NCBI Taxonomy" id="1750698"/>
    <lineage>
        <taxon>Bacteria</taxon>
        <taxon>Pseudomonadati</taxon>
        <taxon>Bacteroidota</taxon>
        <taxon>Cytophagia</taxon>
        <taxon>Cytophagales</taxon>
        <taxon>Spirosomataceae</taxon>
        <taxon>Arsenicibacter</taxon>
    </lineage>
</organism>
<evidence type="ECO:0000256" key="1">
    <source>
        <dbReference type="SAM" id="Phobius"/>
    </source>
</evidence>
<dbReference type="EMBL" id="MORL01000027">
    <property type="protein sequence ID" value="OIN56166.1"/>
    <property type="molecule type" value="Genomic_DNA"/>
</dbReference>
<keyword evidence="1" id="KW-0812">Transmembrane</keyword>
<name>A0A1S2VD64_9BACT</name>
<evidence type="ECO:0000313" key="2">
    <source>
        <dbReference type="EMBL" id="OIN56166.1"/>
    </source>
</evidence>
<accession>A0A1S2VD64</accession>
<dbReference type="RefSeq" id="WP_071506190.1">
    <property type="nucleotide sequence ID" value="NZ_MORL01000027.1"/>
</dbReference>
<feature type="transmembrane region" description="Helical" evidence="1">
    <location>
        <begin position="39"/>
        <end position="59"/>
    </location>
</feature>
<keyword evidence="1" id="KW-0472">Membrane</keyword>